<evidence type="ECO:0000313" key="3">
    <source>
        <dbReference type="Proteomes" id="UP000037069"/>
    </source>
</evidence>
<dbReference type="AlphaFoldDB" id="A0A0L0BPY4"/>
<feature type="compositionally biased region" description="Polar residues" evidence="1">
    <location>
        <begin position="88"/>
        <end position="106"/>
    </location>
</feature>
<sequence length="155" mass="17522">MLKYEHVTGEERKIQEDETATVPHSINDLDYEDYNCNVTIIISMTIVSTLSLKYEYEFFSKCQKSSVEEVLKMLFAAADDDDDENHTTKTTSPSMNGQQQQQLKNITSFSSTSSASSATSLKIIVATIIIINTQHQPLPPLTKLKSFEIAFMERE</sequence>
<protein>
    <submittedName>
        <fullName evidence="2">Uncharacterized protein</fullName>
    </submittedName>
</protein>
<dbReference type="Proteomes" id="UP000037069">
    <property type="component" value="Unassembled WGS sequence"/>
</dbReference>
<evidence type="ECO:0000313" key="2">
    <source>
        <dbReference type="EMBL" id="KNC22145.1"/>
    </source>
</evidence>
<name>A0A0L0BPY4_LUCCU</name>
<gene>
    <name evidence="2" type="ORF">FF38_00694</name>
</gene>
<comment type="caution">
    <text evidence="2">The sequence shown here is derived from an EMBL/GenBank/DDBJ whole genome shotgun (WGS) entry which is preliminary data.</text>
</comment>
<feature type="region of interest" description="Disordered" evidence="1">
    <location>
        <begin position="81"/>
        <end position="106"/>
    </location>
</feature>
<proteinExistence type="predicted"/>
<dbReference type="EMBL" id="JRES01001542">
    <property type="protein sequence ID" value="KNC22145.1"/>
    <property type="molecule type" value="Genomic_DNA"/>
</dbReference>
<evidence type="ECO:0000256" key="1">
    <source>
        <dbReference type="SAM" id="MobiDB-lite"/>
    </source>
</evidence>
<organism evidence="2 3">
    <name type="scientific">Lucilia cuprina</name>
    <name type="common">Green bottle fly</name>
    <name type="synonym">Australian sheep blowfly</name>
    <dbReference type="NCBI Taxonomy" id="7375"/>
    <lineage>
        <taxon>Eukaryota</taxon>
        <taxon>Metazoa</taxon>
        <taxon>Ecdysozoa</taxon>
        <taxon>Arthropoda</taxon>
        <taxon>Hexapoda</taxon>
        <taxon>Insecta</taxon>
        <taxon>Pterygota</taxon>
        <taxon>Neoptera</taxon>
        <taxon>Endopterygota</taxon>
        <taxon>Diptera</taxon>
        <taxon>Brachycera</taxon>
        <taxon>Muscomorpha</taxon>
        <taxon>Oestroidea</taxon>
        <taxon>Calliphoridae</taxon>
        <taxon>Luciliinae</taxon>
        <taxon>Lucilia</taxon>
    </lineage>
</organism>
<keyword evidence="3" id="KW-1185">Reference proteome</keyword>
<reference evidence="2 3" key="1">
    <citation type="journal article" date="2015" name="Nat. Commun.">
        <title>Lucilia cuprina genome unlocks parasitic fly biology to underpin future interventions.</title>
        <authorList>
            <person name="Anstead C.A."/>
            <person name="Korhonen P.K."/>
            <person name="Young N.D."/>
            <person name="Hall R.S."/>
            <person name="Jex A.R."/>
            <person name="Murali S.C."/>
            <person name="Hughes D.S."/>
            <person name="Lee S.F."/>
            <person name="Perry T."/>
            <person name="Stroehlein A.J."/>
            <person name="Ansell B.R."/>
            <person name="Breugelmans B."/>
            <person name="Hofmann A."/>
            <person name="Qu J."/>
            <person name="Dugan S."/>
            <person name="Lee S.L."/>
            <person name="Chao H."/>
            <person name="Dinh H."/>
            <person name="Han Y."/>
            <person name="Doddapaneni H.V."/>
            <person name="Worley K.C."/>
            <person name="Muzny D.M."/>
            <person name="Ioannidis P."/>
            <person name="Waterhouse R.M."/>
            <person name="Zdobnov E.M."/>
            <person name="James P.J."/>
            <person name="Bagnall N.H."/>
            <person name="Kotze A.C."/>
            <person name="Gibbs R.A."/>
            <person name="Richards S."/>
            <person name="Batterham P."/>
            <person name="Gasser R.B."/>
        </authorList>
    </citation>
    <scope>NUCLEOTIDE SEQUENCE [LARGE SCALE GENOMIC DNA]</scope>
    <source>
        <strain evidence="2 3">LS</strain>
        <tissue evidence="2">Full body</tissue>
    </source>
</reference>
<accession>A0A0L0BPY4</accession>